<feature type="region of interest" description="Disordered" evidence="12">
    <location>
        <begin position="1"/>
        <end position="24"/>
    </location>
</feature>
<feature type="domain" description="Potassium channel inwardly rectifying transmembrane" evidence="14">
    <location>
        <begin position="59"/>
        <end position="205"/>
    </location>
</feature>
<evidence type="ECO:0000256" key="9">
    <source>
        <dbReference type="ARBA" id="ARBA00023136"/>
    </source>
</evidence>
<feature type="compositionally biased region" description="Basic and acidic residues" evidence="12">
    <location>
        <begin position="1"/>
        <end position="12"/>
    </location>
</feature>
<feature type="region of interest" description="Disordered" evidence="12">
    <location>
        <begin position="402"/>
        <end position="424"/>
    </location>
</feature>
<dbReference type="Pfam" id="PF17655">
    <property type="entry name" value="IRK_C"/>
    <property type="match status" value="2"/>
</dbReference>
<dbReference type="GO" id="GO:0034765">
    <property type="term" value="P:regulation of monoatomic ion transmembrane transport"/>
    <property type="evidence" value="ECO:0007669"/>
    <property type="project" value="TreeGrafter"/>
</dbReference>
<reference evidence="16" key="1">
    <citation type="journal article" date="2020" name="J Insects Food Feed">
        <title>The yellow mealworm (Tenebrio molitor) genome: a resource for the emerging insects as food and feed industry.</title>
        <authorList>
            <person name="Eriksson T."/>
            <person name="Andere A."/>
            <person name="Kelstrup H."/>
            <person name="Emery V."/>
            <person name="Picard C."/>
        </authorList>
    </citation>
    <scope>NUCLEOTIDE SEQUENCE</scope>
    <source>
        <strain evidence="16">Stoneville</strain>
        <tissue evidence="16">Whole head</tissue>
    </source>
</reference>
<comment type="caution">
    <text evidence="16">The sequence shown here is derived from an EMBL/GenBank/DDBJ whole genome shotgun (WGS) entry which is preliminary data.</text>
</comment>
<evidence type="ECO:0000256" key="4">
    <source>
        <dbReference type="ARBA" id="ARBA00022692"/>
    </source>
</evidence>
<evidence type="ECO:0000256" key="6">
    <source>
        <dbReference type="ARBA" id="ARBA00022958"/>
    </source>
</evidence>
<evidence type="ECO:0000256" key="8">
    <source>
        <dbReference type="ARBA" id="ARBA00023065"/>
    </source>
</evidence>
<keyword evidence="9 13" id="KW-0472">Membrane</keyword>
<gene>
    <name evidence="16" type="ORF">GEV33_002341</name>
</gene>
<dbReference type="Pfam" id="PF01007">
    <property type="entry name" value="IRK"/>
    <property type="match status" value="2"/>
</dbReference>
<keyword evidence="3 11" id="KW-0633">Potassium transport</keyword>
<keyword evidence="2 11" id="KW-0813">Transport</keyword>
<keyword evidence="10 11" id="KW-0407">Ion channel</keyword>
<evidence type="ECO:0000256" key="13">
    <source>
        <dbReference type="SAM" id="Phobius"/>
    </source>
</evidence>
<dbReference type="Gene3D" id="2.60.40.1400">
    <property type="entry name" value="G protein-activated inward rectifier potassium channel 1"/>
    <property type="match status" value="2"/>
</dbReference>
<evidence type="ECO:0000256" key="10">
    <source>
        <dbReference type="ARBA" id="ARBA00023303"/>
    </source>
</evidence>
<proteinExistence type="inferred from homology"/>
<dbReference type="PANTHER" id="PTHR11767">
    <property type="entry name" value="INWARD RECTIFIER POTASSIUM CHANNEL"/>
    <property type="match status" value="1"/>
</dbReference>
<dbReference type="InterPro" id="IPR014756">
    <property type="entry name" value="Ig_E-set"/>
</dbReference>
<feature type="transmembrane region" description="Helical" evidence="13">
    <location>
        <begin position="587"/>
        <end position="609"/>
    </location>
</feature>
<dbReference type="InterPro" id="IPR016449">
    <property type="entry name" value="K_chnl_inward-rec_Kir"/>
</dbReference>
<dbReference type="GO" id="GO:0005242">
    <property type="term" value="F:inward rectifier potassium channel activity"/>
    <property type="evidence" value="ECO:0007669"/>
    <property type="project" value="InterPro"/>
</dbReference>
<keyword evidence="6 11" id="KW-0630">Potassium</keyword>
<dbReference type="SUPFAM" id="SSF81296">
    <property type="entry name" value="E set domains"/>
    <property type="match status" value="2"/>
</dbReference>
<keyword evidence="4 11" id="KW-0812">Transmembrane</keyword>
<dbReference type="InterPro" id="IPR013518">
    <property type="entry name" value="K_chnl_inward-rec_Kir_cyto"/>
</dbReference>
<keyword evidence="5 11" id="KW-0851">Voltage-gated channel</keyword>
<keyword evidence="7 13" id="KW-1133">Transmembrane helix</keyword>
<dbReference type="SUPFAM" id="SSF81324">
    <property type="entry name" value="Voltage-gated potassium channels"/>
    <property type="match status" value="2"/>
</dbReference>
<protein>
    <submittedName>
        <fullName evidence="16">Uncharacterized protein</fullName>
    </submittedName>
</protein>
<dbReference type="FunFam" id="2.60.40.1400:FF:000015">
    <property type="entry name" value="ATP-sensitive inward rectifier potassium channel 12-like Protein"/>
    <property type="match status" value="1"/>
</dbReference>
<evidence type="ECO:0000256" key="5">
    <source>
        <dbReference type="ARBA" id="ARBA00022882"/>
    </source>
</evidence>
<feature type="transmembrane region" description="Helical" evidence="13">
    <location>
        <begin position="94"/>
        <end position="117"/>
    </location>
</feature>
<dbReference type="AlphaFoldDB" id="A0A8J6HV65"/>
<feature type="domain" description="Potassium channel inwardly rectifying transmembrane" evidence="14">
    <location>
        <begin position="471"/>
        <end position="615"/>
    </location>
</feature>
<dbReference type="PANTHER" id="PTHR11767:SF113">
    <property type="entry name" value="INWARDLY RECTIFYING POTASSIUM CHANNEL 2, ISOFORM D"/>
    <property type="match status" value="1"/>
</dbReference>
<organism evidence="16 17">
    <name type="scientific">Tenebrio molitor</name>
    <name type="common">Yellow mealworm beetle</name>
    <dbReference type="NCBI Taxonomy" id="7067"/>
    <lineage>
        <taxon>Eukaryota</taxon>
        <taxon>Metazoa</taxon>
        <taxon>Ecdysozoa</taxon>
        <taxon>Arthropoda</taxon>
        <taxon>Hexapoda</taxon>
        <taxon>Insecta</taxon>
        <taxon>Pterygota</taxon>
        <taxon>Neoptera</taxon>
        <taxon>Endopterygota</taxon>
        <taxon>Coleoptera</taxon>
        <taxon>Polyphaga</taxon>
        <taxon>Cucujiformia</taxon>
        <taxon>Tenebrionidae</taxon>
        <taxon>Tenebrio</taxon>
    </lineage>
</organism>
<evidence type="ECO:0000256" key="7">
    <source>
        <dbReference type="ARBA" id="ARBA00022989"/>
    </source>
</evidence>
<dbReference type="GO" id="GO:1990573">
    <property type="term" value="P:potassium ion import across plasma membrane"/>
    <property type="evidence" value="ECO:0007669"/>
    <property type="project" value="TreeGrafter"/>
</dbReference>
<evidence type="ECO:0000256" key="3">
    <source>
        <dbReference type="ARBA" id="ARBA00022538"/>
    </source>
</evidence>
<sequence>MDSPRDGNEKKALITTSQPYGNPELTPGIYYYQKTPTSPTPSRKSFRPGAVRKIRRRAVFKNGDCNILQSRISKRGIRYLQDMFTTLVDIQWRWTLIIFALAFFVSWLAFALIWWLIMFTHGDLEDQHLPQNQAENNWTPCVLNIHSFTSCYLFSIETQHTIGYGVRTTTEECPEAIFIMSMQSIIGMMIQAFMVGIVFAKMTRPKLRTQTLLFSRNAVICQREGHLCLMFRVGDMRKSHIIGASIRAQLIRSRKTKEGEVLSNFQTELNVTADGCDNNLFFIWPMTICHKIDEESPLYHLSASDMLQDKFEVVVILEGTVESTGQTTQARSSYLASEVLWGHRFEAVVCYNKDRQGYEVNYSKFDNTYPVDTPLCSGAELAEFYKLQDVPEPIKMPERRLEDGVLRPPPPIMRDRNHNHQQRSHYGYDGMEEKTELRQHLLKNHSFCQSNDPKGFQRVPSHIRKPRHRIVLKNGNCNIHRPTSRRQRLTFLQFTKLVDSSWTFTIFIFLNTLLLSWLLFAVIWWLICYTHGDFEPGHLPPVQKQNGFVPCVYDIHGFASCLLFSIETQHTVGYGIKATTDECPEAIFVNALQCIIGFTMQGIMAVIIFSKMTLPRLRSQTLLFSKKAVICPRNNKLCFAFRMGDMRKNHIIDAKVRAFYVRSTRTVEGRLLDHHQVELPLKVDGCKTGLFFNWPLVVWHKIDRNSPLYYLVPSDLQQDRFEIVVLLEGTSQSTGQMTQAKTSYLPREVLWGHKFQSLLNFNYDRREFEADFSKFDEVLPISTPLCSAAYIDEYTQMQVKSVSSSRSSTLHLDFSPRHSLGEINVAKLKENIINICHSSGNDSDSDIEKTRAWLNLK</sequence>
<evidence type="ECO:0000259" key="14">
    <source>
        <dbReference type="Pfam" id="PF01007"/>
    </source>
</evidence>
<dbReference type="FunFam" id="1.10.287.70:FF:000078">
    <property type="entry name" value="Putative Inward rectifier potassium channel"/>
    <property type="match status" value="1"/>
</dbReference>
<evidence type="ECO:0000256" key="11">
    <source>
        <dbReference type="RuleBase" id="RU003822"/>
    </source>
</evidence>
<evidence type="ECO:0000256" key="1">
    <source>
        <dbReference type="ARBA" id="ARBA00004141"/>
    </source>
</evidence>
<dbReference type="GO" id="GO:0034702">
    <property type="term" value="C:monoatomic ion channel complex"/>
    <property type="evidence" value="ECO:0007669"/>
    <property type="project" value="UniProtKB-KW"/>
</dbReference>
<name>A0A8J6HV65_TENMO</name>
<dbReference type="EMBL" id="JABDTM020011891">
    <property type="protein sequence ID" value="KAH0820451.1"/>
    <property type="molecule type" value="Genomic_DNA"/>
</dbReference>
<keyword evidence="17" id="KW-1185">Reference proteome</keyword>
<dbReference type="PRINTS" id="PR01320">
    <property type="entry name" value="KIRCHANNEL"/>
</dbReference>
<evidence type="ECO:0000256" key="2">
    <source>
        <dbReference type="ARBA" id="ARBA00022448"/>
    </source>
</evidence>
<comment type="subcellular location">
    <subcellularLocation>
        <location evidence="1 11">Membrane</location>
        <topology evidence="1 11">Multi-pass membrane protein</topology>
    </subcellularLocation>
</comment>
<feature type="domain" description="Inward rectifier potassium channel C-terminal" evidence="15">
    <location>
        <begin position="622"/>
        <end position="794"/>
    </location>
</feature>
<feature type="transmembrane region" description="Helical" evidence="13">
    <location>
        <begin position="176"/>
        <end position="200"/>
    </location>
</feature>
<evidence type="ECO:0000313" key="17">
    <source>
        <dbReference type="Proteomes" id="UP000719412"/>
    </source>
</evidence>
<dbReference type="Proteomes" id="UP000719412">
    <property type="component" value="Unassembled WGS sequence"/>
</dbReference>
<accession>A0A8J6HV65</accession>
<dbReference type="InterPro" id="IPR040445">
    <property type="entry name" value="Kir_TM"/>
</dbReference>
<feature type="domain" description="Inward rectifier potassium channel C-terminal" evidence="15">
    <location>
        <begin position="212"/>
        <end position="383"/>
    </location>
</feature>
<dbReference type="Gene3D" id="1.10.287.70">
    <property type="match status" value="2"/>
</dbReference>
<reference evidence="16" key="2">
    <citation type="submission" date="2021-08" db="EMBL/GenBank/DDBJ databases">
        <authorList>
            <person name="Eriksson T."/>
        </authorList>
    </citation>
    <scope>NUCLEOTIDE SEQUENCE</scope>
    <source>
        <strain evidence="16">Stoneville</strain>
        <tissue evidence="16">Whole head</tissue>
    </source>
</reference>
<feature type="transmembrane region" description="Helical" evidence="13">
    <location>
        <begin position="502"/>
        <end position="527"/>
    </location>
</feature>
<dbReference type="GO" id="GO:0005886">
    <property type="term" value="C:plasma membrane"/>
    <property type="evidence" value="ECO:0007669"/>
    <property type="project" value="TreeGrafter"/>
</dbReference>
<evidence type="ECO:0000256" key="12">
    <source>
        <dbReference type="SAM" id="MobiDB-lite"/>
    </source>
</evidence>
<dbReference type="InterPro" id="IPR041647">
    <property type="entry name" value="IRK_C"/>
</dbReference>
<evidence type="ECO:0000259" key="15">
    <source>
        <dbReference type="Pfam" id="PF17655"/>
    </source>
</evidence>
<keyword evidence="8 11" id="KW-0406">Ion transport</keyword>
<comment type="similarity">
    <text evidence="11">Belongs to the inward rectifier-type potassium channel (TC 1.A.2.1) family.</text>
</comment>
<evidence type="ECO:0000313" key="16">
    <source>
        <dbReference type="EMBL" id="KAH0820451.1"/>
    </source>
</evidence>